<proteinExistence type="predicted"/>
<reference evidence="2 3" key="1">
    <citation type="submission" date="2016-03" db="EMBL/GenBank/DDBJ databases">
        <authorList>
            <person name="Ploux O."/>
        </authorList>
    </citation>
    <scope>NUCLEOTIDE SEQUENCE [LARGE SCALE GENOMIC DNA]</scope>
    <source>
        <strain evidence="2 3">R-45378</strain>
    </source>
</reference>
<gene>
    <name evidence="2" type="ORF">A1507_18945</name>
</gene>
<evidence type="ECO:0000313" key="2">
    <source>
        <dbReference type="EMBL" id="OAI12568.1"/>
    </source>
</evidence>
<evidence type="ECO:0000259" key="1">
    <source>
        <dbReference type="Pfam" id="PF24390"/>
    </source>
</evidence>
<dbReference type="AlphaFoldDB" id="A0A177N3K8"/>
<dbReference type="OrthoDB" id="8427993at2"/>
<feature type="domain" description="PRTase-CE" evidence="1">
    <location>
        <begin position="141"/>
        <end position="422"/>
    </location>
</feature>
<dbReference type="Proteomes" id="UP000077857">
    <property type="component" value="Unassembled WGS sequence"/>
</dbReference>
<sequence>MNQIVIIIVSAGAKDGLCKKLDEYAGFNWQKSNQLALIELPRGIKKAATYDFIDTEIKRLFPLQHSKTTFDLWVPDDVFINTALLDKKGKYSISPLVSTKNLRKSDSLNKKLKASRLDWLSRATSVLKRYNYDTINEEQVEHWLDQFKILNAYQIGKNLIGLFIIPETNEIFSFFQEKLGKNNRILAFHEDKSLGKSGAFISTLLSKIDDNSLRKAHEAIDDNIASQPIFIVEDGLFSGTETCSILESLQNKKVPPKVPPLKNIENINSKQITLHFAAVCDLGIRNVMSYLSANNLTNIKIEEGYINFNVSNNTPEIDPYIFQELHNWKPEQKQKAQELCKDIGKQLWRLYISQKFGNDFDQNKWPTARIELCSLGKDGIGLAFAFTHSVPKATLPIFWARGEVFLNVNGHNKKIYWEPLFKKIS</sequence>
<dbReference type="EMBL" id="LUUJ01000109">
    <property type="protein sequence ID" value="OAI12568.1"/>
    <property type="molecule type" value="Genomic_DNA"/>
</dbReference>
<dbReference type="RefSeq" id="WP_064041796.1">
    <property type="nucleotide sequence ID" value="NZ_LUUJ01000109.1"/>
</dbReference>
<name>A0A177N3K8_9GAMM</name>
<protein>
    <recommendedName>
        <fullName evidence="1">PRTase-CE domain-containing protein</fullName>
    </recommendedName>
</protein>
<dbReference type="Pfam" id="PF24390">
    <property type="entry name" value="PRTase-CE"/>
    <property type="match status" value="1"/>
</dbReference>
<accession>A0A177N3K8</accession>
<evidence type="ECO:0000313" key="3">
    <source>
        <dbReference type="Proteomes" id="UP000077857"/>
    </source>
</evidence>
<dbReference type="InterPro" id="IPR056920">
    <property type="entry name" value="PRTase-CE"/>
</dbReference>
<organism evidence="2 3">
    <name type="scientific">Methylomonas koyamae</name>
    <dbReference type="NCBI Taxonomy" id="702114"/>
    <lineage>
        <taxon>Bacteria</taxon>
        <taxon>Pseudomonadati</taxon>
        <taxon>Pseudomonadota</taxon>
        <taxon>Gammaproteobacteria</taxon>
        <taxon>Methylococcales</taxon>
        <taxon>Methylococcaceae</taxon>
        <taxon>Methylomonas</taxon>
    </lineage>
</organism>
<comment type="caution">
    <text evidence="2">The sequence shown here is derived from an EMBL/GenBank/DDBJ whole genome shotgun (WGS) entry which is preliminary data.</text>
</comment>